<evidence type="ECO:0000313" key="2">
    <source>
        <dbReference type="Proteomes" id="UP001234297"/>
    </source>
</evidence>
<proteinExistence type="predicted"/>
<reference evidence="1 2" key="1">
    <citation type="journal article" date="2022" name="Hortic Res">
        <title>A haplotype resolved chromosomal level avocado genome allows analysis of novel avocado genes.</title>
        <authorList>
            <person name="Nath O."/>
            <person name="Fletcher S.J."/>
            <person name="Hayward A."/>
            <person name="Shaw L.M."/>
            <person name="Masouleh A.K."/>
            <person name="Furtado A."/>
            <person name="Henry R.J."/>
            <person name="Mitter N."/>
        </authorList>
    </citation>
    <scope>NUCLEOTIDE SEQUENCE [LARGE SCALE GENOMIC DNA]</scope>
    <source>
        <strain evidence="2">cv. Hass</strain>
    </source>
</reference>
<protein>
    <submittedName>
        <fullName evidence="1">Uncharacterized protein</fullName>
    </submittedName>
</protein>
<gene>
    <name evidence="1" type="ORF">MRB53_028079</name>
</gene>
<keyword evidence="2" id="KW-1185">Reference proteome</keyword>
<sequence length="164" mass="17273">MIVITIETGLCSSTAEIVRLQNFHFVKFSTKKGRRGPVVFSFSDRAGPVKRGGAAMGGSGDSVSSSPAMPRSAATCDSFLHCSFSGQKRTQPPPPISNGSETNPSISGDKSLDPLFLAAMQQRDRIVPPFLATHSGSGDCVSVDVVSIRGIFGKTISDLQAQIL</sequence>
<dbReference type="Proteomes" id="UP001234297">
    <property type="component" value="Chromosome 9"/>
</dbReference>
<organism evidence="1 2">
    <name type="scientific">Persea americana</name>
    <name type="common">Avocado</name>
    <dbReference type="NCBI Taxonomy" id="3435"/>
    <lineage>
        <taxon>Eukaryota</taxon>
        <taxon>Viridiplantae</taxon>
        <taxon>Streptophyta</taxon>
        <taxon>Embryophyta</taxon>
        <taxon>Tracheophyta</taxon>
        <taxon>Spermatophyta</taxon>
        <taxon>Magnoliopsida</taxon>
        <taxon>Magnoliidae</taxon>
        <taxon>Laurales</taxon>
        <taxon>Lauraceae</taxon>
        <taxon>Persea</taxon>
    </lineage>
</organism>
<name>A0ACC2KEJ2_PERAE</name>
<accession>A0ACC2KEJ2</accession>
<comment type="caution">
    <text evidence="1">The sequence shown here is derived from an EMBL/GenBank/DDBJ whole genome shotgun (WGS) entry which is preliminary data.</text>
</comment>
<dbReference type="EMBL" id="CM056817">
    <property type="protein sequence ID" value="KAJ8619550.1"/>
    <property type="molecule type" value="Genomic_DNA"/>
</dbReference>
<evidence type="ECO:0000313" key="1">
    <source>
        <dbReference type="EMBL" id="KAJ8619550.1"/>
    </source>
</evidence>